<keyword evidence="2" id="KW-1185">Reference proteome</keyword>
<dbReference type="OrthoDB" id="1666585at2"/>
<proteinExistence type="predicted"/>
<comment type="caution">
    <text evidence="1">The sequence shown here is derived from an EMBL/GenBank/DDBJ whole genome shotgun (WGS) entry which is preliminary data.</text>
</comment>
<dbReference type="Proteomes" id="UP000323646">
    <property type="component" value="Unassembled WGS sequence"/>
</dbReference>
<gene>
    <name evidence="1" type="ORF">FZ040_04215</name>
</gene>
<dbReference type="AlphaFoldDB" id="A0A5D6WBF8"/>
<evidence type="ECO:0000313" key="1">
    <source>
        <dbReference type="EMBL" id="TYZ23934.1"/>
    </source>
</evidence>
<organism evidence="1 2">
    <name type="scientific">Selenomonas ruminis</name>
    <dbReference type="NCBI Taxonomy" id="2593411"/>
    <lineage>
        <taxon>Bacteria</taxon>
        <taxon>Bacillati</taxon>
        <taxon>Bacillota</taxon>
        <taxon>Negativicutes</taxon>
        <taxon>Selenomonadales</taxon>
        <taxon>Selenomonadaceae</taxon>
        <taxon>Selenomonas</taxon>
    </lineage>
</organism>
<sequence>MKVQIYSQWMEDVFIPVRVKQFTKAARLMGHTNFQDYAEHHDVVGLASADRKSAEYLAVAEWLDSRENDINVAVGVA</sequence>
<accession>A0A5D6WBF8</accession>
<dbReference type="EMBL" id="VTOY01000002">
    <property type="protein sequence ID" value="TYZ23934.1"/>
    <property type="molecule type" value="Genomic_DNA"/>
</dbReference>
<protein>
    <submittedName>
        <fullName evidence="1">Uncharacterized protein</fullName>
    </submittedName>
</protein>
<reference evidence="1 2" key="1">
    <citation type="submission" date="2019-08" db="EMBL/GenBank/DDBJ databases">
        <title>Selenomonas sp. mPRGC5 and Selenomonas sp. mPRGC8 isolated from ruminal fluid of dairy goat (Capra hircus).</title>
        <authorList>
            <person name="Poothong S."/>
            <person name="Nuengjamnong C."/>
            <person name="Tanasupawat S."/>
        </authorList>
    </citation>
    <scope>NUCLEOTIDE SEQUENCE [LARGE SCALE GENOMIC DNA]</scope>
    <source>
        <strain evidence="2">mPRGC5</strain>
    </source>
</reference>
<name>A0A5D6WBF8_9FIRM</name>
<evidence type="ECO:0000313" key="2">
    <source>
        <dbReference type="Proteomes" id="UP000323646"/>
    </source>
</evidence>
<dbReference type="RefSeq" id="WP_033171477.1">
    <property type="nucleotide sequence ID" value="NZ_VTOY01000002.1"/>
</dbReference>